<name>A0A4R6XQE3_9GAMM</name>
<dbReference type="Proteomes" id="UP000295724">
    <property type="component" value="Unassembled WGS sequence"/>
</dbReference>
<feature type="transmembrane region" description="Helical" evidence="8">
    <location>
        <begin position="244"/>
        <end position="267"/>
    </location>
</feature>
<dbReference type="InterPro" id="IPR047817">
    <property type="entry name" value="ABC2_TM_bact-type"/>
</dbReference>
<evidence type="ECO:0000256" key="6">
    <source>
        <dbReference type="ARBA" id="ARBA00022989"/>
    </source>
</evidence>
<feature type="transmembrane region" description="Helical" evidence="8">
    <location>
        <begin position="361"/>
        <end position="380"/>
    </location>
</feature>
<dbReference type="Pfam" id="PF12698">
    <property type="entry name" value="ABC2_membrane_3"/>
    <property type="match status" value="1"/>
</dbReference>
<evidence type="ECO:0000313" key="11">
    <source>
        <dbReference type="Proteomes" id="UP000295724"/>
    </source>
</evidence>
<organism evidence="10 11">
    <name type="scientific">Marinicella litoralis</name>
    <dbReference type="NCBI Taxonomy" id="644220"/>
    <lineage>
        <taxon>Bacteria</taxon>
        <taxon>Pseudomonadati</taxon>
        <taxon>Pseudomonadota</taxon>
        <taxon>Gammaproteobacteria</taxon>
        <taxon>Lysobacterales</taxon>
        <taxon>Marinicellaceae</taxon>
        <taxon>Marinicella</taxon>
    </lineage>
</organism>
<dbReference type="PANTHER" id="PTHR30294">
    <property type="entry name" value="MEMBRANE COMPONENT OF ABC TRANSPORTER YHHJ-RELATED"/>
    <property type="match status" value="1"/>
</dbReference>
<feature type="transmembrane region" description="Helical" evidence="8">
    <location>
        <begin position="21"/>
        <end position="39"/>
    </location>
</feature>
<reference evidence="10 11" key="1">
    <citation type="submission" date="2019-03" db="EMBL/GenBank/DDBJ databases">
        <title>Genomic Encyclopedia of Type Strains, Phase IV (KMG-IV): sequencing the most valuable type-strain genomes for metagenomic binning, comparative biology and taxonomic classification.</title>
        <authorList>
            <person name="Goeker M."/>
        </authorList>
    </citation>
    <scope>NUCLEOTIDE SEQUENCE [LARGE SCALE GENOMIC DNA]</scope>
    <source>
        <strain evidence="10 11">DSM 25488</strain>
    </source>
</reference>
<keyword evidence="3" id="KW-0813">Transport</keyword>
<feature type="transmembrane region" description="Helical" evidence="8">
    <location>
        <begin position="195"/>
        <end position="217"/>
    </location>
</feature>
<dbReference type="InterPro" id="IPR013525">
    <property type="entry name" value="ABC2_TM"/>
</dbReference>
<feature type="domain" description="ABC transmembrane type-2" evidence="9">
    <location>
        <begin position="161"/>
        <end position="386"/>
    </location>
</feature>
<evidence type="ECO:0000256" key="3">
    <source>
        <dbReference type="ARBA" id="ARBA00022448"/>
    </source>
</evidence>
<evidence type="ECO:0000256" key="8">
    <source>
        <dbReference type="SAM" id="Phobius"/>
    </source>
</evidence>
<dbReference type="AlphaFoldDB" id="A0A4R6XQE3"/>
<comment type="caution">
    <text evidence="10">The sequence shown here is derived from an EMBL/GenBank/DDBJ whole genome shotgun (WGS) entry which is preliminary data.</text>
</comment>
<comment type="subcellular location">
    <subcellularLocation>
        <location evidence="1">Cell membrane</location>
        <topology evidence="1">Multi-pass membrane protein</topology>
    </subcellularLocation>
</comment>
<dbReference type="GO" id="GO:0140359">
    <property type="term" value="F:ABC-type transporter activity"/>
    <property type="evidence" value="ECO:0007669"/>
    <property type="project" value="InterPro"/>
</dbReference>
<keyword evidence="4" id="KW-1003">Cell membrane</keyword>
<dbReference type="GO" id="GO:0005886">
    <property type="term" value="C:plasma membrane"/>
    <property type="evidence" value="ECO:0007669"/>
    <property type="project" value="UniProtKB-SubCell"/>
</dbReference>
<sequence length="388" mass="43858">MKKIWFIAQKDFLYTLKDKTVLVWLFIMPLVFFAFIGSTTQNFGGSGSKATLAVWYEGDPQDTLFTQLQHRLEVEDYSLRVFSTEQPLYNEKYTFNDYKRQLWIPAGISSQVTTDEQVEIKYLIDADGMGGDFHQFKISKAIYQTLGDLLILKKLQPKDWQALDFSEVNDIPRMIDLVISEAGNQQQIPSGYKQAVPGILVMFIMMISLTSGAMALFQERKTGVLKRLSAAPISRRELILGKWLGKWLLATCQLVYGMVMGVLLFSIHWGEHWIMIFVLMMSWAAACAGFSILMGSVAKNEGQISGIPVIVSMLLAALGGCWWPIEVAPAWMQKLAMFLPTGWVMDALHQLMYFGGTIGDVLSHQVALYALALIALWFAFTKFNHEVK</sequence>
<gene>
    <name evidence="10" type="ORF">C8D91_1392</name>
</gene>
<evidence type="ECO:0000256" key="2">
    <source>
        <dbReference type="ARBA" id="ARBA00007783"/>
    </source>
</evidence>
<evidence type="ECO:0000259" key="9">
    <source>
        <dbReference type="PROSITE" id="PS51012"/>
    </source>
</evidence>
<keyword evidence="5 8" id="KW-0812">Transmembrane</keyword>
<keyword evidence="6 8" id="KW-1133">Transmembrane helix</keyword>
<dbReference type="InterPro" id="IPR051449">
    <property type="entry name" value="ABC-2_transporter_component"/>
</dbReference>
<dbReference type="EMBL" id="SNZB01000003">
    <property type="protein sequence ID" value="TDR20420.1"/>
    <property type="molecule type" value="Genomic_DNA"/>
</dbReference>
<keyword evidence="7 8" id="KW-0472">Membrane</keyword>
<evidence type="ECO:0000256" key="7">
    <source>
        <dbReference type="ARBA" id="ARBA00023136"/>
    </source>
</evidence>
<evidence type="ECO:0000256" key="4">
    <source>
        <dbReference type="ARBA" id="ARBA00022475"/>
    </source>
</evidence>
<protein>
    <submittedName>
        <fullName evidence="10">ABC-2 family transporter</fullName>
    </submittedName>
</protein>
<dbReference type="PROSITE" id="PS51012">
    <property type="entry name" value="ABC_TM2"/>
    <property type="match status" value="1"/>
</dbReference>
<feature type="transmembrane region" description="Helical" evidence="8">
    <location>
        <begin position="273"/>
        <end position="294"/>
    </location>
</feature>
<accession>A0A4R6XQE3</accession>
<comment type="similarity">
    <text evidence="2">Belongs to the ABC-2 integral membrane protein family.</text>
</comment>
<dbReference type="RefSeq" id="WP_162846806.1">
    <property type="nucleotide sequence ID" value="NZ_NIHB01000001.1"/>
</dbReference>
<evidence type="ECO:0000313" key="10">
    <source>
        <dbReference type="EMBL" id="TDR20420.1"/>
    </source>
</evidence>
<evidence type="ECO:0000256" key="1">
    <source>
        <dbReference type="ARBA" id="ARBA00004651"/>
    </source>
</evidence>
<proteinExistence type="inferred from homology"/>
<feature type="transmembrane region" description="Helical" evidence="8">
    <location>
        <begin position="306"/>
        <end position="325"/>
    </location>
</feature>
<keyword evidence="11" id="KW-1185">Reference proteome</keyword>
<dbReference type="PANTHER" id="PTHR30294:SF38">
    <property type="entry name" value="TRANSPORT PERMEASE PROTEIN"/>
    <property type="match status" value="1"/>
</dbReference>
<evidence type="ECO:0000256" key="5">
    <source>
        <dbReference type="ARBA" id="ARBA00022692"/>
    </source>
</evidence>